<dbReference type="Gene3D" id="3.90.1530.30">
    <property type="match status" value="1"/>
</dbReference>
<comment type="caution">
    <text evidence="5">The sequence shown here is derived from an EMBL/GenBank/DDBJ whole genome shotgun (WGS) entry which is preliminary data.</text>
</comment>
<evidence type="ECO:0000313" key="5">
    <source>
        <dbReference type="EMBL" id="PWR24952.1"/>
    </source>
</evidence>
<dbReference type="InterPro" id="IPR041468">
    <property type="entry name" value="HTH_ParB/Spo0J"/>
</dbReference>
<proteinExistence type="inferred from homology"/>
<feature type="region of interest" description="Disordered" evidence="3">
    <location>
        <begin position="1"/>
        <end position="76"/>
    </location>
</feature>
<dbReference type="GO" id="GO:0003677">
    <property type="term" value="F:DNA binding"/>
    <property type="evidence" value="ECO:0007669"/>
    <property type="project" value="InterPro"/>
</dbReference>
<organism evidence="5 6">
    <name type="scientific">Zavarzinia aquatilis</name>
    <dbReference type="NCBI Taxonomy" id="2211142"/>
    <lineage>
        <taxon>Bacteria</taxon>
        <taxon>Pseudomonadati</taxon>
        <taxon>Pseudomonadota</taxon>
        <taxon>Alphaproteobacteria</taxon>
        <taxon>Rhodospirillales</taxon>
        <taxon>Zavarziniaceae</taxon>
        <taxon>Zavarzinia</taxon>
    </lineage>
</organism>
<feature type="domain" description="ParB-like N-terminal" evidence="4">
    <location>
        <begin position="119"/>
        <end position="219"/>
    </location>
</feature>
<dbReference type="InterPro" id="IPR036086">
    <property type="entry name" value="ParB/Sulfiredoxin_sf"/>
</dbReference>
<dbReference type="NCBIfam" id="TIGR00180">
    <property type="entry name" value="parB_part"/>
    <property type="match status" value="1"/>
</dbReference>
<evidence type="ECO:0000259" key="4">
    <source>
        <dbReference type="SMART" id="SM00470"/>
    </source>
</evidence>
<dbReference type="SMART" id="SM00470">
    <property type="entry name" value="ParB"/>
    <property type="match status" value="1"/>
</dbReference>
<dbReference type="Pfam" id="PF02195">
    <property type="entry name" value="ParB_N"/>
    <property type="match status" value="1"/>
</dbReference>
<dbReference type="InterPro" id="IPR004437">
    <property type="entry name" value="ParB/RepB/Spo0J"/>
</dbReference>
<protein>
    <recommendedName>
        <fullName evidence="4">ParB-like N-terminal domain-containing protein</fullName>
    </recommendedName>
</protein>
<evidence type="ECO:0000256" key="1">
    <source>
        <dbReference type="ARBA" id="ARBA00006295"/>
    </source>
</evidence>
<dbReference type="GO" id="GO:0005694">
    <property type="term" value="C:chromosome"/>
    <property type="evidence" value="ECO:0007669"/>
    <property type="project" value="TreeGrafter"/>
</dbReference>
<dbReference type="SUPFAM" id="SSF110849">
    <property type="entry name" value="ParB/Sulfiredoxin"/>
    <property type="match status" value="1"/>
</dbReference>
<evidence type="ECO:0000256" key="2">
    <source>
        <dbReference type="ARBA" id="ARBA00022829"/>
    </source>
</evidence>
<dbReference type="SUPFAM" id="SSF109709">
    <property type="entry name" value="KorB DNA-binding domain-like"/>
    <property type="match status" value="1"/>
</dbReference>
<name>A0A317EEA9_9PROT</name>
<evidence type="ECO:0000313" key="6">
    <source>
        <dbReference type="Proteomes" id="UP000245461"/>
    </source>
</evidence>
<keyword evidence="6" id="KW-1185">Reference proteome</keyword>
<dbReference type="Pfam" id="PF17762">
    <property type="entry name" value="HTH_ParB"/>
    <property type="match status" value="1"/>
</dbReference>
<accession>A0A317EEA9</accession>
<dbReference type="GO" id="GO:0007059">
    <property type="term" value="P:chromosome segregation"/>
    <property type="evidence" value="ECO:0007669"/>
    <property type="project" value="UniProtKB-KW"/>
</dbReference>
<reference evidence="5 6" key="1">
    <citation type="submission" date="2018-05" db="EMBL/GenBank/DDBJ databases">
        <title>Zavarzinia sp. HR-AS.</title>
        <authorList>
            <person name="Lee Y."/>
            <person name="Jeon C.O."/>
        </authorList>
    </citation>
    <scope>NUCLEOTIDE SEQUENCE [LARGE SCALE GENOMIC DNA]</scope>
    <source>
        <strain evidence="5 6">HR-AS</strain>
    </source>
</reference>
<dbReference type="PANTHER" id="PTHR33375:SF1">
    <property type="entry name" value="CHROMOSOME-PARTITIONING PROTEIN PARB-RELATED"/>
    <property type="match status" value="1"/>
</dbReference>
<evidence type="ECO:0000256" key="3">
    <source>
        <dbReference type="SAM" id="MobiDB-lite"/>
    </source>
</evidence>
<dbReference type="Gene3D" id="1.10.10.2830">
    <property type="match status" value="1"/>
</dbReference>
<dbReference type="InterPro" id="IPR003115">
    <property type="entry name" value="ParB_N"/>
</dbReference>
<dbReference type="InterPro" id="IPR050336">
    <property type="entry name" value="Chromosome_partition/occlusion"/>
</dbReference>
<dbReference type="AlphaFoldDB" id="A0A317EEA9"/>
<comment type="similarity">
    <text evidence="1">Belongs to the ParB family.</text>
</comment>
<keyword evidence="2" id="KW-0159">Chromosome partition</keyword>
<gene>
    <name evidence="5" type="ORF">DKG74_04070</name>
</gene>
<sequence length="585" mass="63051">MPSAGSTGSVGGSRRRASRPRCGACETAGIAPPSKPGWTGNCPPGRRRRQRMAMPTPNSPNGPRSWTDARPARTRRGDMTRKKPFIPAVATFDHFSHGAAVAAEAAPAHDVRMAPTDGQMIELRHDQIWPSSLNPRKHFDEEALAELAASIQTSGLLQNLVVRPIEGGRFELIAGERRWRAIGRLIAAGSWSEDTPIAARVVDAFDDHEARTLAIIENLQRKDIAPLEEGRAMLALKEGGMAVPDIAQAIGMSRRLVETRIALVTRLVPEAQAALDAGSINLNQARELLPATPEVQRALAKKLAAPDAPTYVTAVSAIRSEVRRELVPVERAIFDVEATGIEVVEDLDGQRMLPRAAFLAAQKAAVEARAEALKGQYASIVMVTWFYAFDWVTAEKIGRLPQEGAAVIVMAGDGTVSEHLGLFNRREVEAEENKEQMAAHQAANARAQASHSARMAAMAAFTTDLQAALRDDPTLGLAAMLALILVGEGNGMIALESALDDDVLAEFLDELGLDQNNELAPSIADVIAAGRRIGPEAMSRQVANVGSKLIACCRHWHPKADQDDIEIARELGVTIPEILLPTEEK</sequence>
<dbReference type="PANTHER" id="PTHR33375">
    <property type="entry name" value="CHROMOSOME-PARTITIONING PROTEIN PARB-RELATED"/>
    <property type="match status" value="1"/>
</dbReference>
<dbReference type="GO" id="GO:0045881">
    <property type="term" value="P:positive regulation of sporulation resulting in formation of a cellular spore"/>
    <property type="evidence" value="ECO:0007669"/>
    <property type="project" value="TreeGrafter"/>
</dbReference>
<dbReference type="EMBL" id="QGLE01000002">
    <property type="protein sequence ID" value="PWR24952.1"/>
    <property type="molecule type" value="Genomic_DNA"/>
</dbReference>
<dbReference type="Proteomes" id="UP000245461">
    <property type="component" value="Unassembled WGS sequence"/>
</dbReference>